<dbReference type="InterPro" id="IPR013087">
    <property type="entry name" value="Znf_C2H2_type"/>
</dbReference>
<evidence type="ECO:0000256" key="4">
    <source>
        <dbReference type="ARBA" id="ARBA00022771"/>
    </source>
</evidence>
<proteinExistence type="predicted"/>
<feature type="compositionally biased region" description="Basic and acidic residues" evidence="11">
    <location>
        <begin position="899"/>
        <end position="912"/>
    </location>
</feature>
<evidence type="ECO:0000259" key="13">
    <source>
        <dbReference type="PROSITE" id="PS50157"/>
    </source>
</evidence>
<dbReference type="GO" id="GO:0000981">
    <property type="term" value="F:DNA-binding transcription factor activity, RNA polymerase II-specific"/>
    <property type="evidence" value="ECO:0007669"/>
    <property type="project" value="TreeGrafter"/>
</dbReference>
<feature type="region of interest" description="Disordered" evidence="11">
    <location>
        <begin position="249"/>
        <end position="325"/>
    </location>
</feature>
<organism evidence="14 15">
    <name type="scientific">Dissostichus mawsoni</name>
    <name type="common">Antarctic cod</name>
    <dbReference type="NCBI Taxonomy" id="36200"/>
    <lineage>
        <taxon>Eukaryota</taxon>
        <taxon>Metazoa</taxon>
        <taxon>Chordata</taxon>
        <taxon>Craniata</taxon>
        <taxon>Vertebrata</taxon>
        <taxon>Euteleostomi</taxon>
        <taxon>Actinopterygii</taxon>
        <taxon>Neopterygii</taxon>
        <taxon>Teleostei</taxon>
        <taxon>Neoteleostei</taxon>
        <taxon>Acanthomorphata</taxon>
        <taxon>Eupercaria</taxon>
        <taxon>Perciformes</taxon>
        <taxon>Notothenioidei</taxon>
        <taxon>Nototheniidae</taxon>
        <taxon>Dissostichus</taxon>
    </lineage>
</organism>
<feature type="compositionally biased region" description="Low complexity" evidence="11">
    <location>
        <begin position="168"/>
        <end position="179"/>
    </location>
</feature>
<keyword evidence="15" id="KW-1185">Reference proteome</keyword>
<evidence type="ECO:0000313" key="14">
    <source>
        <dbReference type="EMBL" id="KAF3860844.1"/>
    </source>
</evidence>
<reference evidence="14 15" key="1">
    <citation type="submission" date="2020-03" db="EMBL/GenBank/DDBJ databases">
        <title>Dissostichus mawsoni Genome sequencing and assembly.</title>
        <authorList>
            <person name="Park H."/>
        </authorList>
    </citation>
    <scope>NUCLEOTIDE SEQUENCE [LARGE SCALE GENOMIC DNA]</scope>
    <source>
        <strain evidence="14">DM0001</strain>
        <tissue evidence="14">Muscle</tissue>
    </source>
</reference>
<evidence type="ECO:0000256" key="7">
    <source>
        <dbReference type="ARBA" id="ARBA00023125"/>
    </source>
</evidence>
<gene>
    <name evidence="14" type="ORF">F7725_001099</name>
</gene>
<accession>A0A7J5ZGA2</accession>
<keyword evidence="3" id="KW-0677">Repeat</keyword>
<keyword evidence="5" id="KW-0862">Zinc</keyword>
<keyword evidence="2" id="KW-0479">Metal-binding</keyword>
<dbReference type="InterPro" id="IPR000210">
    <property type="entry name" value="BTB/POZ_dom"/>
</dbReference>
<evidence type="ECO:0000256" key="11">
    <source>
        <dbReference type="SAM" id="MobiDB-lite"/>
    </source>
</evidence>
<evidence type="ECO:0000256" key="8">
    <source>
        <dbReference type="ARBA" id="ARBA00023163"/>
    </source>
</evidence>
<keyword evidence="7" id="KW-0238">DNA-binding</keyword>
<dbReference type="SMART" id="SM00225">
    <property type="entry name" value="BTB"/>
    <property type="match status" value="1"/>
</dbReference>
<evidence type="ECO:0000256" key="3">
    <source>
        <dbReference type="ARBA" id="ARBA00022737"/>
    </source>
</evidence>
<evidence type="ECO:0000256" key="2">
    <source>
        <dbReference type="ARBA" id="ARBA00022723"/>
    </source>
</evidence>
<dbReference type="OrthoDB" id="8908278at2759"/>
<keyword evidence="9" id="KW-0539">Nucleus</keyword>
<sequence length="937" mass="100432">MRIRLQGPGHAAGLLAELNRCRQSRQYCDVFLQVGNRTFSAHRAVLACAGSYFRNLFTRAPATSSAAFSLEFISPANFERVLTFVYTGEILTDLIDVGVLYELAERLGVNELMKACHSTFPDLQASVSVKAGSPGELDSGMVSAAAAASTGVSASSVCSSAASCSSLSSSAGPSAAPTPAAAPPSPLFQPRPSREAHTGTASLHLKAEDMDSHIGYGQISADLPGGHSLLTSSQSSEDVLPPVLQLKMEQGVEEEEAEGSCEDADGRRVSESAGSSLPHRNHAASSDSCSFPDSSSQIGAEAPSSLSSGDPLRDPLRDPLSGLQVGPVEGSVVELQRDGRLMLFGEVEEGEQREALKGSMEGTEEEQWRQLAGEIIELSDDENFMEDGEEEEEDEDDLVYVENGEGSQGLCRVCGASFPDRPAGLAHSHSHVGVQLFTFLQPEQTAASPPADGPSYTIPQGALTSRGEGPGAELQCASVRDHLLSHVCPQSLSCGVCRLPQLSLCSLLWHGLAHLSLPVFSCPHCALCFVQRCMLDRHMAAHAEEAAAKERERLALRAFRVGSDGDGDGGTAGVEELHCFLCPQSFRSTSAFQYHLGLHSTEAPGGGGGVPGWFGKRKADQPLECLASSSSQREVVKMSNLGLGMSFNLPDKFFQGSLHSLPSGVLTNGGAGQDMGVGAAGMVASHMELHKDHLPLDFNIEQTFMYNDHSKEPLPTLFFFMIQHRTGWCWRYLTCVASPGLPLLRWERWSQLPAGSRLHLWVTGSARQHVAARLVPLQKIHMDVLQQRQEQGEHPKASAEHPAAAAQHREEGGKRGPGQGQIALCGHEGQEEGAAVEVDRVDEVGHLAEEASPQPDPVNGHLHHEERHGHHHHEVRQAHVEDAEQDPVGRVASAPVDPDDQHVLQQAHHEDEKVDEEEGDAPVVSDRIQVDGAVDEP</sequence>
<evidence type="ECO:0000256" key="9">
    <source>
        <dbReference type="ARBA" id="ARBA00023242"/>
    </source>
</evidence>
<dbReference type="GO" id="GO:0000978">
    <property type="term" value="F:RNA polymerase II cis-regulatory region sequence-specific DNA binding"/>
    <property type="evidence" value="ECO:0007669"/>
    <property type="project" value="TreeGrafter"/>
</dbReference>
<dbReference type="AlphaFoldDB" id="A0A7J5ZGA2"/>
<keyword evidence="8" id="KW-0804">Transcription</keyword>
<evidence type="ECO:0000256" key="5">
    <source>
        <dbReference type="ARBA" id="ARBA00022833"/>
    </source>
</evidence>
<feature type="region of interest" description="Disordered" evidence="11">
    <location>
        <begin position="787"/>
        <end position="824"/>
    </location>
</feature>
<keyword evidence="6" id="KW-0805">Transcription regulation</keyword>
<feature type="compositionally biased region" description="Pro residues" evidence="11">
    <location>
        <begin position="180"/>
        <end position="189"/>
    </location>
</feature>
<evidence type="ECO:0000256" key="6">
    <source>
        <dbReference type="ARBA" id="ARBA00023015"/>
    </source>
</evidence>
<dbReference type="PANTHER" id="PTHR46105:SF5">
    <property type="entry name" value="ZINC FINGER AND BTB DOMAIN-CONTAINING PROTEIN 44 ISOFORM X1"/>
    <property type="match status" value="1"/>
</dbReference>
<keyword evidence="4 10" id="KW-0863">Zinc-finger</keyword>
<dbReference type="GO" id="GO:0008270">
    <property type="term" value="F:zinc ion binding"/>
    <property type="evidence" value="ECO:0007669"/>
    <property type="project" value="UniProtKB-KW"/>
</dbReference>
<evidence type="ECO:0000259" key="12">
    <source>
        <dbReference type="PROSITE" id="PS50097"/>
    </source>
</evidence>
<dbReference type="PROSITE" id="PS50097">
    <property type="entry name" value="BTB"/>
    <property type="match status" value="1"/>
</dbReference>
<feature type="domain" description="C2H2-type" evidence="13">
    <location>
        <begin position="577"/>
        <end position="604"/>
    </location>
</feature>
<feature type="domain" description="C2H2-type" evidence="13">
    <location>
        <begin position="520"/>
        <end position="547"/>
    </location>
</feature>
<dbReference type="SUPFAM" id="SSF54695">
    <property type="entry name" value="POZ domain"/>
    <property type="match status" value="1"/>
</dbReference>
<feature type="domain" description="BTB" evidence="12">
    <location>
        <begin position="28"/>
        <end position="94"/>
    </location>
</feature>
<comment type="subcellular location">
    <subcellularLocation>
        <location evidence="1">Nucleus</location>
    </subcellularLocation>
</comment>
<dbReference type="Gene3D" id="3.30.710.10">
    <property type="entry name" value="Potassium Channel Kv1.1, Chain A"/>
    <property type="match status" value="1"/>
</dbReference>
<protein>
    <submittedName>
        <fullName evidence="14">Uncharacterized protein</fullName>
    </submittedName>
</protein>
<dbReference type="Gene3D" id="3.30.160.60">
    <property type="entry name" value="Classic Zinc Finger"/>
    <property type="match status" value="1"/>
</dbReference>
<dbReference type="Proteomes" id="UP000518266">
    <property type="component" value="Unassembled WGS sequence"/>
</dbReference>
<dbReference type="PROSITE" id="PS50157">
    <property type="entry name" value="ZINC_FINGER_C2H2_2"/>
    <property type="match status" value="2"/>
</dbReference>
<dbReference type="InterPro" id="IPR011333">
    <property type="entry name" value="SKP1/BTB/POZ_sf"/>
</dbReference>
<evidence type="ECO:0000256" key="10">
    <source>
        <dbReference type="PROSITE-ProRule" id="PRU00042"/>
    </source>
</evidence>
<dbReference type="GO" id="GO:0005634">
    <property type="term" value="C:nucleus"/>
    <property type="evidence" value="ECO:0007669"/>
    <property type="project" value="UniProtKB-SubCell"/>
</dbReference>
<dbReference type="EMBL" id="JAAKFY010000002">
    <property type="protein sequence ID" value="KAF3860844.1"/>
    <property type="molecule type" value="Genomic_DNA"/>
</dbReference>
<comment type="caution">
    <text evidence="14">The sequence shown here is derived from an EMBL/GenBank/DDBJ whole genome shotgun (WGS) entry which is preliminary data.</text>
</comment>
<dbReference type="PROSITE" id="PS00028">
    <property type="entry name" value="ZINC_FINGER_C2H2_1"/>
    <property type="match status" value="3"/>
</dbReference>
<feature type="region of interest" description="Disordered" evidence="11">
    <location>
        <begin position="168"/>
        <end position="199"/>
    </location>
</feature>
<dbReference type="InterPro" id="IPR050457">
    <property type="entry name" value="ZnFinger_BTB_dom_contain"/>
</dbReference>
<feature type="compositionally biased region" description="Acidic residues" evidence="11">
    <location>
        <begin position="251"/>
        <end position="263"/>
    </location>
</feature>
<feature type="compositionally biased region" description="Low complexity" evidence="11">
    <location>
        <begin position="285"/>
        <end position="296"/>
    </location>
</feature>
<evidence type="ECO:0000256" key="1">
    <source>
        <dbReference type="ARBA" id="ARBA00004123"/>
    </source>
</evidence>
<feature type="compositionally biased region" description="Basic and acidic residues" evidence="11">
    <location>
        <begin position="790"/>
        <end position="799"/>
    </location>
</feature>
<evidence type="ECO:0000313" key="15">
    <source>
        <dbReference type="Proteomes" id="UP000518266"/>
    </source>
</evidence>
<dbReference type="Pfam" id="PF00651">
    <property type="entry name" value="BTB"/>
    <property type="match status" value="1"/>
</dbReference>
<name>A0A7J5ZGA2_DISMA</name>
<feature type="region of interest" description="Disordered" evidence="11">
    <location>
        <begin position="444"/>
        <end position="466"/>
    </location>
</feature>
<dbReference type="PANTHER" id="PTHR46105">
    <property type="entry name" value="AGAP004733-PA"/>
    <property type="match status" value="1"/>
</dbReference>
<feature type="region of interest" description="Disordered" evidence="11">
    <location>
        <begin position="850"/>
        <end position="937"/>
    </location>
</feature>
<dbReference type="SMART" id="SM00355">
    <property type="entry name" value="ZnF_C2H2"/>
    <property type="match status" value="3"/>
</dbReference>